<feature type="transmembrane region" description="Helical" evidence="1">
    <location>
        <begin position="125"/>
        <end position="150"/>
    </location>
</feature>
<accession>A0A3N4KJ53</accession>
<reference evidence="2 3" key="1">
    <citation type="journal article" date="2018" name="Nat. Ecol. Evol.">
        <title>Pezizomycetes genomes reveal the molecular basis of ectomycorrhizal truffle lifestyle.</title>
        <authorList>
            <person name="Murat C."/>
            <person name="Payen T."/>
            <person name="Noel B."/>
            <person name="Kuo A."/>
            <person name="Morin E."/>
            <person name="Chen J."/>
            <person name="Kohler A."/>
            <person name="Krizsan K."/>
            <person name="Balestrini R."/>
            <person name="Da Silva C."/>
            <person name="Montanini B."/>
            <person name="Hainaut M."/>
            <person name="Levati E."/>
            <person name="Barry K.W."/>
            <person name="Belfiori B."/>
            <person name="Cichocki N."/>
            <person name="Clum A."/>
            <person name="Dockter R.B."/>
            <person name="Fauchery L."/>
            <person name="Guy J."/>
            <person name="Iotti M."/>
            <person name="Le Tacon F."/>
            <person name="Lindquist E.A."/>
            <person name="Lipzen A."/>
            <person name="Malagnac F."/>
            <person name="Mello A."/>
            <person name="Molinier V."/>
            <person name="Miyauchi S."/>
            <person name="Poulain J."/>
            <person name="Riccioni C."/>
            <person name="Rubini A."/>
            <person name="Sitrit Y."/>
            <person name="Splivallo R."/>
            <person name="Traeger S."/>
            <person name="Wang M."/>
            <person name="Zifcakova L."/>
            <person name="Wipf D."/>
            <person name="Zambonelli A."/>
            <person name="Paolocci F."/>
            <person name="Nowrousian M."/>
            <person name="Ottonello S."/>
            <person name="Baldrian P."/>
            <person name="Spatafora J.W."/>
            <person name="Henrissat B."/>
            <person name="Nagy L.G."/>
            <person name="Aury J.M."/>
            <person name="Wincker P."/>
            <person name="Grigoriev I.V."/>
            <person name="Bonfante P."/>
            <person name="Martin F.M."/>
        </authorList>
    </citation>
    <scope>NUCLEOTIDE SEQUENCE [LARGE SCALE GENOMIC DNA]</scope>
    <source>
        <strain evidence="2 3">CCBAS932</strain>
    </source>
</reference>
<gene>
    <name evidence="2" type="ORF">P167DRAFT_249590</name>
</gene>
<organism evidence="2 3">
    <name type="scientific">Morchella conica CCBAS932</name>
    <dbReference type="NCBI Taxonomy" id="1392247"/>
    <lineage>
        <taxon>Eukaryota</taxon>
        <taxon>Fungi</taxon>
        <taxon>Dikarya</taxon>
        <taxon>Ascomycota</taxon>
        <taxon>Pezizomycotina</taxon>
        <taxon>Pezizomycetes</taxon>
        <taxon>Pezizales</taxon>
        <taxon>Morchellaceae</taxon>
        <taxon>Morchella</taxon>
    </lineage>
</organism>
<evidence type="ECO:0000313" key="2">
    <source>
        <dbReference type="EMBL" id="RPB10594.1"/>
    </source>
</evidence>
<dbReference type="EMBL" id="ML119142">
    <property type="protein sequence ID" value="RPB10594.1"/>
    <property type="molecule type" value="Genomic_DNA"/>
</dbReference>
<dbReference type="Proteomes" id="UP000277580">
    <property type="component" value="Unassembled WGS sequence"/>
</dbReference>
<protein>
    <submittedName>
        <fullName evidence="2">Uncharacterized protein</fullName>
    </submittedName>
</protein>
<keyword evidence="1" id="KW-0812">Transmembrane</keyword>
<dbReference type="AlphaFoldDB" id="A0A3N4KJ53"/>
<dbReference type="InParanoid" id="A0A3N4KJ53"/>
<name>A0A3N4KJ53_9PEZI</name>
<keyword evidence="1" id="KW-1133">Transmembrane helix</keyword>
<feature type="transmembrane region" description="Helical" evidence="1">
    <location>
        <begin position="82"/>
        <end position="105"/>
    </location>
</feature>
<dbReference type="OrthoDB" id="10640598at2759"/>
<proteinExistence type="predicted"/>
<evidence type="ECO:0000313" key="3">
    <source>
        <dbReference type="Proteomes" id="UP000277580"/>
    </source>
</evidence>
<keyword evidence="3" id="KW-1185">Reference proteome</keyword>
<evidence type="ECO:0000256" key="1">
    <source>
        <dbReference type="SAM" id="Phobius"/>
    </source>
</evidence>
<sequence>MIVTVGWLVIYKITASSPLGFSTFPLFSSKAAVISLLTSPSFPPSLRLPSPHYFPQTPPHTPHLHLQRPRLHTTFDVSSAEVVFPLLSFFSSFFLSLLLIIYLLLVDDILLPLLLFHSFDKSFRLYIALHLSYPIDWFLICIVPGCALYYNL</sequence>
<keyword evidence="1" id="KW-0472">Membrane</keyword>